<feature type="domain" description="NTP pyrophosphohydrolase MazG-like" evidence="1">
    <location>
        <begin position="36"/>
        <end position="90"/>
    </location>
</feature>
<organism evidence="2 3">
    <name type="scientific">Candidatus Paracaedimonas acanthamoebae</name>
    <dbReference type="NCBI Taxonomy" id="244581"/>
    <lineage>
        <taxon>Bacteria</taxon>
        <taxon>Pseudomonadati</taxon>
        <taxon>Pseudomonadota</taxon>
        <taxon>Alphaproteobacteria</taxon>
        <taxon>Holosporales</taxon>
        <taxon>Caedimonadaceae</taxon>
        <taxon>Candidatus Paracaedimonas</taxon>
    </lineage>
</organism>
<dbReference type="SUPFAM" id="SSF101386">
    <property type="entry name" value="all-alpha NTP pyrophosphatases"/>
    <property type="match status" value="1"/>
</dbReference>
<dbReference type="PANTHER" id="PTHR30522:SF0">
    <property type="entry name" value="NUCLEOSIDE TRIPHOSPHATE PYROPHOSPHOHYDROLASE"/>
    <property type="match status" value="1"/>
</dbReference>
<evidence type="ECO:0000313" key="2">
    <source>
        <dbReference type="EMBL" id="MBN9412993.1"/>
    </source>
</evidence>
<reference evidence="2" key="1">
    <citation type="submission" date="2021-02" db="EMBL/GenBank/DDBJ databases">
        <title>Thiocyanate and organic carbon inputs drive convergent selection for specific autotrophic Afipia and Thiobacillus strains within complex microbiomes.</title>
        <authorList>
            <person name="Huddy R.J."/>
            <person name="Sachdeva R."/>
            <person name="Kadzinga F."/>
            <person name="Kantor R.S."/>
            <person name="Harrison S.T.L."/>
            <person name="Banfield J.F."/>
        </authorList>
    </citation>
    <scope>NUCLEOTIDE SEQUENCE</scope>
    <source>
        <strain evidence="2">SCN18_10_11_15_R4_P_38_20</strain>
    </source>
</reference>
<dbReference type="GO" id="GO:0047429">
    <property type="term" value="F:nucleoside triphosphate diphosphatase activity"/>
    <property type="evidence" value="ECO:0007669"/>
    <property type="project" value="InterPro"/>
</dbReference>
<name>A0A8J7PXW4_9PROT</name>
<gene>
    <name evidence="2" type="ORF">J0H12_03600</name>
</gene>
<dbReference type="Pfam" id="PF03819">
    <property type="entry name" value="MazG"/>
    <property type="match status" value="1"/>
</dbReference>
<dbReference type="GO" id="GO:0046047">
    <property type="term" value="P:TTP catabolic process"/>
    <property type="evidence" value="ECO:0007669"/>
    <property type="project" value="TreeGrafter"/>
</dbReference>
<dbReference type="GO" id="GO:0046081">
    <property type="term" value="P:dUTP catabolic process"/>
    <property type="evidence" value="ECO:0007669"/>
    <property type="project" value="TreeGrafter"/>
</dbReference>
<dbReference type="AlphaFoldDB" id="A0A8J7PXW4"/>
<dbReference type="GO" id="GO:0046076">
    <property type="term" value="P:dTTP catabolic process"/>
    <property type="evidence" value="ECO:0007669"/>
    <property type="project" value="TreeGrafter"/>
</dbReference>
<dbReference type="Proteomes" id="UP000664414">
    <property type="component" value="Unassembled WGS sequence"/>
</dbReference>
<accession>A0A8J7PXW4</accession>
<dbReference type="GO" id="GO:0006203">
    <property type="term" value="P:dGTP catabolic process"/>
    <property type="evidence" value="ECO:0007669"/>
    <property type="project" value="TreeGrafter"/>
</dbReference>
<evidence type="ECO:0000313" key="3">
    <source>
        <dbReference type="Proteomes" id="UP000664414"/>
    </source>
</evidence>
<dbReference type="Gene3D" id="1.10.287.1080">
    <property type="entry name" value="MazG-like"/>
    <property type="match status" value="1"/>
</dbReference>
<dbReference type="GO" id="GO:0046061">
    <property type="term" value="P:dATP catabolic process"/>
    <property type="evidence" value="ECO:0007669"/>
    <property type="project" value="TreeGrafter"/>
</dbReference>
<dbReference type="InterPro" id="IPR048011">
    <property type="entry name" value="NTP-PPase_MazG-like_C"/>
</dbReference>
<sequence length="133" mass="15615">MEVDWLTKAIFLNKISDEVGFAWEDVDQIFDKIHYEFLEVKEAFLQQEGQDRITEEIGDLMFSVISLACFLKIDPERAFTYGITKYEKRFDVVLKIFKEKEITLGNKFPLEFLLEVWKEAKARVDEYGAAGED</sequence>
<dbReference type="InterPro" id="IPR004518">
    <property type="entry name" value="MazG-like_dom"/>
</dbReference>
<dbReference type="CDD" id="cd11529">
    <property type="entry name" value="NTP-PPase_MazG_Cterm"/>
    <property type="match status" value="1"/>
</dbReference>
<dbReference type="EMBL" id="JAFKGL010000015">
    <property type="protein sequence ID" value="MBN9412993.1"/>
    <property type="molecule type" value="Genomic_DNA"/>
</dbReference>
<evidence type="ECO:0000259" key="1">
    <source>
        <dbReference type="Pfam" id="PF03819"/>
    </source>
</evidence>
<comment type="caution">
    <text evidence="2">The sequence shown here is derived from an EMBL/GenBank/DDBJ whole genome shotgun (WGS) entry which is preliminary data.</text>
</comment>
<protein>
    <recommendedName>
        <fullName evidence="1">NTP pyrophosphohydrolase MazG-like domain-containing protein</fullName>
    </recommendedName>
</protein>
<proteinExistence type="predicted"/>
<dbReference type="PANTHER" id="PTHR30522">
    <property type="entry name" value="NUCLEOSIDE TRIPHOSPHATE PYROPHOSPHOHYDROLASE"/>
    <property type="match status" value="1"/>
</dbReference>
<dbReference type="GO" id="GO:0046052">
    <property type="term" value="P:UTP catabolic process"/>
    <property type="evidence" value="ECO:0007669"/>
    <property type="project" value="TreeGrafter"/>
</dbReference>
<dbReference type="InterPro" id="IPR011551">
    <property type="entry name" value="NTP_PyrPHydrolase_MazG"/>
</dbReference>